<dbReference type="InterPro" id="IPR005845">
    <property type="entry name" value="A-D-PHexomutase_a/b/a-II"/>
</dbReference>
<comment type="caution">
    <text evidence="14">The sequence shown here is derived from an EMBL/GenBank/DDBJ whole genome shotgun (WGS) entry which is preliminary data.</text>
</comment>
<evidence type="ECO:0000256" key="7">
    <source>
        <dbReference type="ARBA" id="ARBA00066330"/>
    </source>
</evidence>
<dbReference type="InterPro" id="IPR016055">
    <property type="entry name" value="A-D-PHexomutase_a/b/a-I/II/III"/>
</dbReference>
<evidence type="ECO:0000256" key="6">
    <source>
        <dbReference type="ARBA" id="ARBA00023235"/>
    </source>
</evidence>
<dbReference type="PANTHER" id="PTHR42946:SF1">
    <property type="entry name" value="PHOSPHOGLUCOMUTASE (ALPHA-D-GLUCOSE-1,6-BISPHOSPHATE-DEPENDENT)"/>
    <property type="match status" value="1"/>
</dbReference>
<dbReference type="PROSITE" id="PS00710">
    <property type="entry name" value="PGM_PMM"/>
    <property type="match status" value="1"/>
</dbReference>
<keyword evidence="4 9" id="KW-0479">Metal-binding</keyword>
<keyword evidence="6" id="KW-0413">Isomerase</keyword>
<organism evidence="14">
    <name type="scientific">Dictyoglomus thermophilum</name>
    <dbReference type="NCBI Taxonomy" id="14"/>
    <lineage>
        <taxon>Bacteria</taxon>
        <taxon>Pseudomonadati</taxon>
        <taxon>Dictyoglomota</taxon>
        <taxon>Dictyoglomia</taxon>
        <taxon>Dictyoglomales</taxon>
        <taxon>Dictyoglomaceae</taxon>
        <taxon>Dictyoglomus</taxon>
    </lineage>
</organism>
<accession>A0A7C3MGW5</accession>
<dbReference type="FunFam" id="3.40.120.10:FF:000002">
    <property type="entry name" value="Phosphoglucosamine mutase"/>
    <property type="match status" value="1"/>
</dbReference>
<dbReference type="Pfam" id="PF02878">
    <property type="entry name" value="PGM_PMM_I"/>
    <property type="match status" value="1"/>
</dbReference>
<dbReference type="Gene3D" id="3.40.120.10">
    <property type="entry name" value="Alpha-D-Glucose-1,6-Bisphosphate, subunit A, domain 3"/>
    <property type="match status" value="3"/>
</dbReference>
<dbReference type="Gene3D" id="3.30.310.50">
    <property type="entry name" value="Alpha-D-phosphohexomutase, C-terminal domain"/>
    <property type="match status" value="1"/>
</dbReference>
<evidence type="ECO:0000256" key="4">
    <source>
        <dbReference type="ARBA" id="ARBA00022723"/>
    </source>
</evidence>
<dbReference type="GO" id="GO:0009252">
    <property type="term" value="P:peptidoglycan biosynthetic process"/>
    <property type="evidence" value="ECO:0007669"/>
    <property type="project" value="TreeGrafter"/>
</dbReference>
<dbReference type="GO" id="GO:0005829">
    <property type="term" value="C:cytosol"/>
    <property type="evidence" value="ECO:0007669"/>
    <property type="project" value="TreeGrafter"/>
</dbReference>
<dbReference type="Pfam" id="PF02879">
    <property type="entry name" value="PGM_PMM_II"/>
    <property type="match status" value="1"/>
</dbReference>
<dbReference type="FunFam" id="3.40.120.10:FF:000001">
    <property type="entry name" value="Phosphoglucosamine mutase"/>
    <property type="match status" value="1"/>
</dbReference>
<name>A0A7C3MGW5_DICTH</name>
<dbReference type="InterPro" id="IPR005846">
    <property type="entry name" value="A-D-PHexomutase_a/b/a-III"/>
</dbReference>
<dbReference type="GO" id="GO:0006048">
    <property type="term" value="P:UDP-N-acetylglucosamine biosynthetic process"/>
    <property type="evidence" value="ECO:0007669"/>
    <property type="project" value="TreeGrafter"/>
</dbReference>
<dbReference type="PRINTS" id="PR00509">
    <property type="entry name" value="PGMPMM"/>
</dbReference>
<dbReference type="InterPro" id="IPR050060">
    <property type="entry name" value="Phosphoglucosamine_mutase"/>
</dbReference>
<feature type="domain" description="Alpha-D-phosphohexomutase alpha/beta/alpha" evidence="12">
    <location>
        <begin position="158"/>
        <end position="248"/>
    </location>
</feature>
<comment type="similarity">
    <text evidence="2 9">Belongs to the phosphohexose mutase family.</text>
</comment>
<evidence type="ECO:0000313" key="14">
    <source>
        <dbReference type="EMBL" id="HFX12770.1"/>
    </source>
</evidence>
<evidence type="ECO:0000256" key="2">
    <source>
        <dbReference type="ARBA" id="ARBA00010231"/>
    </source>
</evidence>
<dbReference type="Pfam" id="PF00408">
    <property type="entry name" value="PGM_PMM_IV"/>
    <property type="match status" value="1"/>
</dbReference>
<dbReference type="EMBL" id="DTIN01000009">
    <property type="protein sequence ID" value="HFX12770.1"/>
    <property type="molecule type" value="Genomic_DNA"/>
</dbReference>
<sequence>MRELFGTDGIRGIVNKALTPELAYKLARALLGYFENSRGKKVIIAQDTRRSCDMIKSALSAGLTSGGIDVLDAGILPTSSVSYLVKTNPDILLGIVISASHNPVKYNGIKIFANDGFKLPDEVEEKIEEYMKGTDNYYRADPYEIGRIFQFNEGKEIYKNYLKQVVNEDFTGFKIMLDCANGSASNVAPEIYRELGAEVYAYNIEYNGLNINENCGAVYPEIGKALFIESKADIGFTYDGDADRVIVFFKDQIIDGDKILGILAEYFKRQGILRNNKVVGTIMTNYGLEMYLDKKGIKLIRANVGDRYVLETILKHDLNLGGETSGHIILFDYLPTGDGILTSLFLVKIFKHMKDDFVRMLEEIKLLSQVHDKINISGIKLTEDDEKRIMDIAKEVIKDNSIRIIIRRSGTEPVLRITLEGDVPKKELDCFLKDIKEKILSYLSI</sequence>
<dbReference type="GO" id="GO:0004615">
    <property type="term" value="F:phosphomannomutase activity"/>
    <property type="evidence" value="ECO:0007669"/>
    <property type="project" value="TreeGrafter"/>
</dbReference>
<evidence type="ECO:0000256" key="1">
    <source>
        <dbReference type="ARBA" id="ARBA00001946"/>
    </source>
</evidence>
<keyword evidence="3" id="KW-0597">Phosphoprotein</keyword>
<evidence type="ECO:0000256" key="9">
    <source>
        <dbReference type="RuleBase" id="RU004326"/>
    </source>
</evidence>
<dbReference type="InterPro" id="IPR036900">
    <property type="entry name" value="A-D-PHexomutase_C_sf"/>
</dbReference>
<proteinExistence type="inferred from homology"/>
<evidence type="ECO:0000256" key="5">
    <source>
        <dbReference type="ARBA" id="ARBA00022842"/>
    </source>
</evidence>
<dbReference type="InterPro" id="IPR016066">
    <property type="entry name" value="A-D-PHexomutase_CS"/>
</dbReference>
<evidence type="ECO:0000259" key="10">
    <source>
        <dbReference type="Pfam" id="PF00408"/>
    </source>
</evidence>
<feature type="domain" description="Alpha-D-phosphohexomutase C-terminal" evidence="10">
    <location>
        <begin position="393"/>
        <end position="436"/>
    </location>
</feature>
<dbReference type="GO" id="GO:0000287">
    <property type="term" value="F:magnesium ion binding"/>
    <property type="evidence" value="ECO:0007669"/>
    <property type="project" value="InterPro"/>
</dbReference>
<dbReference type="EC" id="5.4.2.10" evidence="7"/>
<dbReference type="SUPFAM" id="SSF53738">
    <property type="entry name" value="Phosphoglucomutase, first 3 domains"/>
    <property type="match status" value="3"/>
</dbReference>
<comment type="cofactor">
    <cofactor evidence="1">
        <name>Mg(2+)</name>
        <dbReference type="ChEBI" id="CHEBI:18420"/>
    </cofactor>
</comment>
<dbReference type="InterPro" id="IPR005843">
    <property type="entry name" value="A-D-PHexomutase_C"/>
</dbReference>
<dbReference type="InterPro" id="IPR005841">
    <property type="entry name" value="Alpha-D-phosphohexomutase_SF"/>
</dbReference>
<evidence type="ECO:0000256" key="3">
    <source>
        <dbReference type="ARBA" id="ARBA00022553"/>
    </source>
</evidence>
<dbReference type="AlphaFoldDB" id="A0A7C3MGW5"/>
<dbReference type="SUPFAM" id="SSF55957">
    <property type="entry name" value="Phosphoglucomutase, C-terminal domain"/>
    <property type="match status" value="1"/>
</dbReference>
<evidence type="ECO:0000259" key="12">
    <source>
        <dbReference type="Pfam" id="PF02879"/>
    </source>
</evidence>
<keyword evidence="5 9" id="KW-0460">Magnesium</keyword>
<dbReference type="InterPro" id="IPR005844">
    <property type="entry name" value="A-D-PHexomutase_a/b/a-I"/>
</dbReference>
<gene>
    <name evidence="14" type="ORF">ENW00_01200</name>
</gene>
<dbReference type="PANTHER" id="PTHR42946">
    <property type="entry name" value="PHOSPHOHEXOSE MUTASE"/>
    <property type="match status" value="1"/>
</dbReference>
<protein>
    <recommendedName>
        <fullName evidence="8">Phosphoglucosamine mutase</fullName>
        <ecNumber evidence="7">5.4.2.10</ecNumber>
    </recommendedName>
</protein>
<reference evidence="14" key="1">
    <citation type="journal article" date="2020" name="mSystems">
        <title>Genome- and Community-Level Interaction Insights into Carbon Utilization and Element Cycling Functions of Hydrothermarchaeota in Hydrothermal Sediment.</title>
        <authorList>
            <person name="Zhou Z."/>
            <person name="Liu Y."/>
            <person name="Xu W."/>
            <person name="Pan J."/>
            <person name="Luo Z.H."/>
            <person name="Li M."/>
        </authorList>
    </citation>
    <scope>NUCLEOTIDE SEQUENCE [LARGE SCALE GENOMIC DNA]</scope>
    <source>
        <strain evidence="14">SpSt-81</strain>
    </source>
</reference>
<evidence type="ECO:0000259" key="11">
    <source>
        <dbReference type="Pfam" id="PF02878"/>
    </source>
</evidence>
<dbReference type="GO" id="GO:0005975">
    <property type="term" value="P:carbohydrate metabolic process"/>
    <property type="evidence" value="ECO:0007669"/>
    <property type="project" value="InterPro"/>
</dbReference>
<feature type="domain" description="Alpha-D-phosphohexomutase alpha/beta/alpha" evidence="13">
    <location>
        <begin position="255"/>
        <end position="362"/>
    </location>
</feature>
<evidence type="ECO:0000259" key="13">
    <source>
        <dbReference type="Pfam" id="PF02880"/>
    </source>
</evidence>
<feature type="domain" description="Alpha-D-phosphohexomutase alpha/beta/alpha" evidence="11">
    <location>
        <begin position="3"/>
        <end position="136"/>
    </location>
</feature>
<dbReference type="Pfam" id="PF02880">
    <property type="entry name" value="PGM_PMM_III"/>
    <property type="match status" value="1"/>
</dbReference>
<dbReference type="GO" id="GO:0008966">
    <property type="term" value="F:phosphoglucosamine mutase activity"/>
    <property type="evidence" value="ECO:0007669"/>
    <property type="project" value="UniProtKB-EC"/>
</dbReference>
<evidence type="ECO:0000256" key="8">
    <source>
        <dbReference type="ARBA" id="ARBA00068193"/>
    </source>
</evidence>